<reference evidence="2" key="1">
    <citation type="journal article" date="2022" name="Toxins">
        <title>Genomic Analysis of Sphingopyxis sp. USTB-05 for Biodegrading Cyanobacterial Hepatotoxins.</title>
        <authorList>
            <person name="Liu C."/>
            <person name="Xu Q."/>
            <person name="Zhao Z."/>
            <person name="Zhang H."/>
            <person name="Liu X."/>
            <person name="Yin C."/>
            <person name="Liu Y."/>
            <person name="Yan H."/>
        </authorList>
    </citation>
    <scope>NUCLEOTIDE SEQUENCE</scope>
    <source>
        <strain evidence="2">NBD5</strain>
    </source>
</reference>
<sequence length="262" mass="27833">MTNRISVGALWDESIAFVRAEYSLLMPVGALGFGLPLVMMLLAVPVDQAETGRLVPGLWLLWFVPAGLLSLFGSLALSAMTLRRGATVAECIRLAFRRLPSAFGLILLHLGFQAVLGLPVAALARIDMATRGQPGLLAALGNFAVLAVLIWLFVRLMPIWALLADRGGHPIDTLRQAFAVTRGRYRHLLLIRVTGAVAGVVALLVLLIPLGAVCALIGAATGASAVAATISYVLTGAIFAALLTLWTVYVALLYRRLANRGM</sequence>
<feature type="transmembrane region" description="Helical" evidence="1">
    <location>
        <begin position="230"/>
        <end position="254"/>
    </location>
</feature>
<keyword evidence="1" id="KW-1133">Transmembrane helix</keyword>
<evidence type="ECO:0008006" key="4">
    <source>
        <dbReference type="Google" id="ProtNLM"/>
    </source>
</evidence>
<proteinExistence type="predicted"/>
<keyword evidence="3" id="KW-1185">Reference proteome</keyword>
<name>A0ABY4X5U8_9SPHN</name>
<keyword evidence="1" id="KW-0812">Transmembrane</keyword>
<dbReference type="RefSeq" id="WP_252166060.1">
    <property type="nucleotide sequence ID" value="NZ_CP084930.1"/>
</dbReference>
<dbReference type="EMBL" id="CP084930">
    <property type="protein sequence ID" value="USI72251.1"/>
    <property type="molecule type" value="Genomic_DNA"/>
</dbReference>
<protein>
    <recommendedName>
        <fullName evidence="4">Glycerophosphoryl diester phosphodiesterase membrane domain-containing protein</fullName>
    </recommendedName>
</protein>
<organism evidence="2 3">
    <name type="scientific">Sphingomonas morindae</name>
    <dbReference type="NCBI Taxonomy" id="1541170"/>
    <lineage>
        <taxon>Bacteria</taxon>
        <taxon>Pseudomonadati</taxon>
        <taxon>Pseudomonadota</taxon>
        <taxon>Alphaproteobacteria</taxon>
        <taxon>Sphingomonadales</taxon>
        <taxon>Sphingomonadaceae</taxon>
        <taxon>Sphingomonas</taxon>
    </lineage>
</organism>
<accession>A0ABY4X5U8</accession>
<feature type="transmembrane region" description="Helical" evidence="1">
    <location>
        <begin position="136"/>
        <end position="154"/>
    </location>
</feature>
<evidence type="ECO:0000256" key="1">
    <source>
        <dbReference type="SAM" id="Phobius"/>
    </source>
</evidence>
<dbReference type="Proteomes" id="UP001056937">
    <property type="component" value="Chromosome 1"/>
</dbReference>
<feature type="transmembrane region" description="Helical" evidence="1">
    <location>
        <begin position="102"/>
        <end position="124"/>
    </location>
</feature>
<evidence type="ECO:0000313" key="2">
    <source>
        <dbReference type="EMBL" id="USI72251.1"/>
    </source>
</evidence>
<feature type="transmembrane region" description="Helical" evidence="1">
    <location>
        <begin position="24"/>
        <end position="46"/>
    </location>
</feature>
<gene>
    <name evidence="2" type="ORF">LHA26_13240</name>
</gene>
<keyword evidence="1" id="KW-0472">Membrane</keyword>
<feature type="transmembrane region" description="Helical" evidence="1">
    <location>
        <begin position="189"/>
        <end position="218"/>
    </location>
</feature>
<evidence type="ECO:0000313" key="3">
    <source>
        <dbReference type="Proteomes" id="UP001056937"/>
    </source>
</evidence>
<feature type="transmembrane region" description="Helical" evidence="1">
    <location>
        <begin position="58"/>
        <end position="82"/>
    </location>
</feature>